<accession>A0ACC3DSS2</accession>
<evidence type="ECO:0000313" key="1">
    <source>
        <dbReference type="EMBL" id="KAK3079821.1"/>
    </source>
</evidence>
<protein>
    <submittedName>
        <fullName evidence="1">Uncharacterized protein</fullName>
    </submittedName>
</protein>
<keyword evidence="2" id="KW-1185">Reference proteome</keyword>
<sequence>MPGGEETLISQRPSSELSNDRSLAEEDALLTGQPREDAKRQRWQFWRQIGLFV</sequence>
<comment type="caution">
    <text evidence="1">The sequence shown here is derived from an EMBL/GenBank/DDBJ whole genome shotgun (WGS) entry which is preliminary data.</text>
</comment>
<evidence type="ECO:0000313" key="2">
    <source>
        <dbReference type="Proteomes" id="UP001186974"/>
    </source>
</evidence>
<dbReference type="EMBL" id="JAWDJW010000901">
    <property type="protein sequence ID" value="KAK3079821.1"/>
    <property type="molecule type" value="Genomic_DNA"/>
</dbReference>
<proteinExistence type="predicted"/>
<gene>
    <name evidence="1" type="ORF">LTS18_003829</name>
</gene>
<name>A0ACC3DSS2_9PEZI</name>
<dbReference type="Proteomes" id="UP001186974">
    <property type="component" value="Unassembled WGS sequence"/>
</dbReference>
<feature type="non-terminal residue" evidence="1">
    <location>
        <position position="53"/>
    </location>
</feature>
<reference evidence="1" key="1">
    <citation type="submission" date="2024-09" db="EMBL/GenBank/DDBJ databases">
        <title>Black Yeasts Isolated from many extreme environments.</title>
        <authorList>
            <person name="Coleine C."/>
            <person name="Stajich J.E."/>
            <person name="Selbmann L."/>
        </authorList>
    </citation>
    <scope>NUCLEOTIDE SEQUENCE</scope>
    <source>
        <strain evidence="1">CCFEE 5737</strain>
    </source>
</reference>
<organism evidence="1 2">
    <name type="scientific">Coniosporium uncinatum</name>
    <dbReference type="NCBI Taxonomy" id="93489"/>
    <lineage>
        <taxon>Eukaryota</taxon>
        <taxon>Fungi</taxon>
        <taxon>Dikarya</taxon>
        <taxon>Ascomycota</taxon>
        <taxon>Pezizomycotina</taxon>
        <taxon>Dothideomycetes</taxon>
        <taxon>Dothideomycetes incertae sedis</taxon>
        <taxon>Coniosporium</taxon>
    </lineage>
</organism>